<evidence type="ECO:0000313" key="2">
    <source>
        <dbReference type="EMBL" id="GAA3704250.1"/>
    </source>
</evidence>
<proteinExistence type="predicted"/>
<organism evidence="2 3">
    <name type="scientific">Arthrobacter ginkgonis</name>
    <dbReference type="NCBI Taxonomy" id="1630594"/>
    <lineage>
        <taxon>Bacteria</taxon>
        <taxon>Bacillati</taxon>
        <taxon>Actinomycetota</taxon>
        <taxon>Actinomycetes</taxon>
        <taxon>Micrococcales</taxon>
        <taxon>Micrococcaceae</taxon>
        <taxon>Arthrobacter</taxon>
    </lineage>
</organism>
<name>A0ABP7DHG3_9MICC</name>
<evidence type="ECO:0000256" key="1">
    <source>
        <dbReference type="SAM" id="MobiDB-lite"/>
    </source>
</evidence>
<dbReference type="Proteomes" id="UP001500752">
    <property type="component" value="Unassembled WGS sequence"/>
</dbReference>
<reference evidence="3" key="1">
    <citation type="journal article" date="2019" name="Int. J. Syst. Evol. Microbiol.">
        <title>The Global Catalogue of Microorganisms (GCM) 10K type strain sequencing project: providing services to taxonomists for standard genome sequencing and annotation.</title>
        <authorList>
            <consortium name="The Broad Institute Genomics Platform"/>
            <consortium name="The Broad Institute Genome Sequencing Center for Infectious Disease"/>
            <person name="Wu L."/>
            <person name="Ma J."/>
        </authorList>
    </citation>
    <scope>NUCLEOTIDE SEQUENCE [LARGE SCALE GENOMIC DNA]</scope>
    <source>
        <strain evidence="3">JCM 30742</strain>
    </source>
</reference>
<sequence length="86" mass="9538">MTQCRGGIRSGERPVYLGIDPPSRPHSQRPAEHLVDVRATPVARLAAERFDMRRPAHAPPTETNLLHTLPAPWCGRLVASRIRDGP</sequence>
<keyword evidence="3" id="KW-1185">Reference proteome</keyword>
<accession>A0ABP7DHG3</accession>
<feature type="region of interest" description="Disordered" evidence="1">
    <location>
        <begin position="1"/>
        <end position="31"/>
    </location>
</feature>
<evidence type="ECO:0000313" key="3">
    <source>
        <dbReference type="Proteomes" id="UP001500752"/>
    </source>
</evidence>
<dbReference type="EMBL" id="BAABEO010000036">
    <property type="protein sequence ID" value="GAA3704250.1"/>
    <property type="molecule type" value="Genomic_DNA"/>
</dbReference>
<gene>
    <name evidence="2" type="ORF">GCM10023081_45690</name>
</gene>
<comment type="caution">
    <text evidence="2">The sequence shown here is derived from an EMBL/GenBank/DDBJ whole genome shotgun (WGS) entry which is preliminary data.</text>
</comment>
<protein>
    <submittedName>
        <fullName evidence="2">Uncharacterized protein</fullName>
    </submittedName>
</protein>